<dbReference type="Proteomes" id="UP000295496">
    <property type="component" value="Unassembled WGS sequence"/>
</dbReference>
<evidence type="ECO:0000256" key="1">
    <source>
        <dbReference type="SAM" id="Phobius"/>
    </source>
</evidence>
<dbReference type="Pfam" id="PF01578">
    <property type="entry name" value="Cytochrom_C_asm"/>
    <property type="match status" value="1"/>
</dbReference>
<organism evidence="3 4">
    <name type="scientific">Lonepinella koalarum</name>
    <dbReference type="NCBI Taxonomy" id="53417"/>
    <lineage>
        <taxon>Bacteria</taxon>
        <taxon>Pseudomonadati</taxon>
        <taxon>Pseudomonadota</taxon>
        <taxon>Gammaproteobacteria</taxon>
        <taxon>Pasteurellales</taxon>
        <taxon>Pasteurellaceae</taxon>
        <taxon>Lonepinella</taxon>
    </lineage>
</organism>
<keyword evidence="1" id="KW-0472">Membrane</keyword>
<feature type="transmembrane region" description="Helical" evidence="1">
    <location>
        <begin position="60"/>
        <end position="83"/>
    </location>
</feature>
<feature type="transmembrane region" description="Helical" evidence="1">
    <location>
        <begin position="38"/>
        <end position="54"/>
    </location>
</feature>
<dbReference type="InterPro" id="IPR052372">
    <property type="entry name" value="YpjD/HemX"/>
</dbReference>
<evidence type="ECO:0000313" key="4">
    <source>
        <dbReference type="Proteomes" id="UP000295496"/>
    </source>
</evidence>
<comment type="caution">
    <text evidence="3">The sequence shown here is derived from an EMBL/GenBank/DDBJ whole genome shotgun (WGS) entry which is preliminary data.</text>
</comment>
<dbReference type="GO" id="GO:0020037">
    <property type="term" value="F:heme binding"/>
    <property type="evidence" value="ECO:0007669"/>
    <property type="project" value="InterPro"/>
</dbReference>
<dbReference type="PANTHER" id="PTHR38034">
    <property type="entry name" value="INNER MEMBRANE PROTEIN YPJD"/>
    <property type="match status" value="1"/>
</dbReference>
<dbReference type="GO" id="GO:0017004">
    <property type="term" value="P:cytochrome complex assembly"/>
    <property type="evidence" value="ECO:0007669"/>
    <property type="project" value="InterPro"/>
</dbReference>
<dbReference type="PANTHER" id="PTHR38034:SF1">
    <property type="entry name" value="INNER MEMBRANE PROTEIN YPJD"/>
    <property type="match status" value="1"/>
</dbReference>
<feature type="transmembrane region" description="Helical" evidence="1">
    <location>
        <begin position="240"/>
        <end position="258"/>
    </location>
</feature>
<evidence type="ECO:0000259" key="2">
    <source>
        <dbReference type="Pfam" id="PF01578"/>
    </source>
</evidence>
<protein>
    <submittedName>
        <fullName evidence="3">ABC-type uncharacterized transport system permease subunit</fullName>
    </submittedName>
</protein>
<name>A0A4R1L162_9PAST</name>
<feature type="transmembrane region" description="Helical" evidence="1">
    <location>
        <begin position="6"/>
        <end position="26"/>
    </location>
</feature>
<keyword evidence="1" id="KW-0812">Transmembrane</keyword>
<feature type="transmembrane region" description="Helical" evidence="1">
    <location>
        <begin position="214"/>
        <end position="233"/>
    </location>
</feature>
<feature type="transmembrane region" description="Helical" evidence="1">
    <location>
        <begin position="128"/>
        <end position="154"/>
    </location>
</feature>
<dbReference type="GO" id="GO:0005886">
    <property type="term" value="C:plasma membrane"/>
    <property type="evidence" value="ECO:0007669"/>
    <property type="project" value="TreeGrafter"/>
</dbReference>
<accession>A0A4R1L162</accession>
<feature type="domain" description="Cytochrome c assembly protein" evidence="2">
    <location>
        <begin position="69"/>
        <end position="260"/>
    </location>
</feature>
<dbReference type="InterPro" id="IPR002541">
    <property type="entry name" value="Cyt_c_assembly"/>
</dbReference>
<feature type="transmembrane region" description="Helical" evidence="1">
    <location>
        <begin position="95"/>
        <end position="116"/>
    </location>
</feature>
<feature type="transmembrane region" description="Helical" evidence="1">
    <location>
        <begin position="182"/>
        <end position="202"/>
    </location>
</feature>
<keyword evidence="4" id="KW-1185">Reference proteome</keyword>
<keyword evidence="1" id="KW-1133">Transmembrane helix</keyword>
<dbReference type="AlphaFoldDB" id="A0A4R1L162"/>
<sequence length="263" mass="30302">MTTPPYAIFAMLFYSFNILLIMPMLLKIDGQTQPKRTLFLCTAFLAVICHYLSFTELFTHLTLGADITLLEVSSLMSFFIALLSTVPMLWNVRTLAFISPIVYAFALINLLMTEFIPSQIVHLQVNLLLHILISMLTYAVCFIAMLYSIQIAWLDRHLKRKKALPSPDLPPLMLVERHFFRVMLSGEILLTIILFTGTYHLLHALQLSNIHKALFSLFAWIVFGILLVGHWKWHWRGKRMIIFTISGMILLTIAYFGSKFFPT</sequence>
<reference evidence="3 4" key="1">
    <citation type="submission" date="2019-03" db="EMBL/GenBank/DDBJ databases">
        <title>Genomic Encyclopedia of Type Strains, Phase IV (KMG-IV): sequencing the most valuable type-strain genomes for metagenomic binning, comparative biology and taxonomic classification.</title>
        <authorList>
            <person name="Goeker M."/>
        </authorList>
    </citation>
    <scope>NUCLEOTIDE SEQUENCE [LARGE SCALE GENOMIC DNA]</scope>
    <source>
        <strain evidence="3 4">DSM 10053</strain>
    </source>
</reference>
<evidence type="ECO:0000313" key="3">
    <source>
        <dbReference type="EMBL" id="TCK70640.1"/>
    </source>
</evidence>
<dbReference type="EMBL" id="SMGJ01000002">
    <property type="protein sequence ID" value="TCK70640.1"/>
    <property type="molecule type" value="Genomic_DNA"/>
</dbReference>
<gene>
    <name evidence="3" type="ORF">EV692_0928</name>
</gene>
<proteinExistence type="predicted"/>